<dbReference type="GO" id="GO:0000976">
    <property type="term" value="F:transcription cis-regulatory region binding"/>
    <property type="evidence" value="ECO:0007669"/>
    <property type="project" value="TreeGrafter"/>
</dbReference>
<evidence type="ECO:0000256" key="10">
    <source>
        <dbReference type="ARBA" id="ARBA00023163"/>
    </source>
</evidence>
<feature type="region of interest" description="Disordered" evidence="12">
    <location>
        <begin position="1"/>
        <end position="39"/>
    </location>
</feature>
<evidence type="ECO:0000313" key="15">
    <source>
        <dbReference type="Proteomes" id="UP000652761"/>
    </source>
</evidence>
<evidence type="ECO:0000256" key="12">
    <source>
        <dbReference type="SAM" id="MobiDB-lite"/>
    </source>
</evidence>
<feature type="compositionally biased region" description="Pro residues" evidence="12">
    <location>
        <begin position="30"/>
        <end position="39"/>
    </location>
</feature>
<feature type="region of interest" description="Disordered" evidence="12">
    <location>
        <begin position="146"/>
        <end position="176"/>
    </location>
</feature>
<dbReference type="OrthoDB" id="636896at2759"/>
<organism evidence="14 15">
    <name type="scientific">Colocasia esculenta</name>
    <name type="common">Wild taro</name>
    <name type="synonym">Arum esculentum</name>
    <dbReference type="NCBI Taxonomy" id="4460"/>
    <lineage>
        <taxon>Eukaryota</taxon>
        <taxon>Viridiplantae</taxon>
        <taxon>Streptophyta</taxon>
        <taxon>Embryophyta</taxon>
        <taxon>Tracheophyta</taxon>
        <taxon>Spermatophyta</taxon>
        <taxon>Magnoliopsida</taxon>
        <taxon>Liliopsida</taxon>
        <taxon>Araceae</taxon>
        <taxon>Aroideae</taxon>
        <taxon>Colocasieae</taxon>
        <taxon>Colocasia</taxon>
    </lineage>
</organism>
<dbReference type="InterPro" id="IPR006456">
    <property type="entry name" value="ZF_HD_homeobox_Cys/His_dimer"/>
</dbReference>
<evidence type="ECO:0000256" key="8">
    <source>
        <dbReference type="ARBA" id="ARBA00023125"/>
    </source>
</evidence>
<sequence length="259" mass="27696">MEWEDGGEQEDAGGAVAEKDGKPHVDAAASPPPAHVAAPPRPAPKYWECMRNHAAALGLHAFDGCGEFIPAGEPGGLDAYRCAACGCHRNFHRRDHGGAVDGVPATHLSTAFQQHPLLHNAAAAAGGPASKLQYYSFLHPQPTMASFPAHGYRSGGSSTPPPRSPPPPAPAPDDGVVLRRRRCRTMFTREQKEEMRKFADKVGWSIQRHDGEELREFCARVGVRRHVLKVWMHNNKGTLSGGAGSSGPSKSDPSLASPI</sequence>
<comment type="subunit">
    <text evidence="3">Homo- and heterodimer with other ZFHD proteins.</text>
</comment>
<keyword evidence="10" id="KW-0804">Transcription</keyword>
<feature type="compositionally biased region" description="Acidic residues" evidence="12">
    <location>
        <begin position="1"/>
        <end position="11"/>
    </location>
</feature>
<keyword evidence="6" id="KW-0862">Zinc</keyword>
<evidence type="ECO:0000259" key="13">
    <source>
        <dbReference type="PROSITE" id="PS51523"/>
    </source>
</evidence>
<dbReference type="NCBIfam" id="TIGR01565">
    <property type="entry name" value="homeo_ZF_HD"/>
    <property type="match status" value="1"/>
</dbReference>
<dbReference type="PANTHER" id="PTHR31948:SF140">
    <property type="entry name" value="ZINC-FINGER HOMEODOMAIN PROTEIN 2"/>
    <property type="match status" value="1"/>
</dbReference>
<dbReference type="Proteomes" id="UP000652761">
    <property type="component" value="Unassembled WGS sequence"/>
</dbReference>
<feature type="region of interest" description="Disordered" evidence="12">
    <location>
        <begin position="235"/>
        <end position="259"/>
    </location>
</feature>
<keyword evidence="11" id="KW-0539">Nucleus</keyword>
<dbReference type="GO" id="GO:0050793">
    <property type="term" value="P:regulation of developmental process"/>
    <property type="evidence" value="ECO:0007669"/>
    <property type="project" value="TreeGrafter"/>
</dbReference>
<feature type="domain" description="ZF-HD dimerization-type" evidence="13">
    <location>
        <begin position="46"/>
        <end position="95"/>
    </location>
</feature>
<protein>
    <recommendedName>
        <fullName evidence="13">ZF-HD dimerization-type domain-containing protein</fullName>
    </recommendedName>
</protein>
<gene>
    <name evidence="14" type="ORF">Taro_005130</name>
</gene>
<evidence type="ECO:0000256" key="5">
    <source>
        <dbReference type="ARBA" id="ARBA00022771"/>
    </source>
</evidence>
<dbReference type="PROSITE" id="PS51523">
    <property type="entry name" value="ZF_HD_DIMER"/>
    <property type="match status" value="1"/>
</dbReference>
<proteinExistence type="predicted"/>
<comment type="subcellular location">
    <subcellularLocation>
        <location evidence="2">Nucleus</location>
    </subcellularLocation>
</comment>
<evidence type="ECO:0000256" key="11">
    <source>
        <dbReference type="ARBA" id="ARBA00023242"/>
    </source>
</evidence>
<feature type="compositionally biased region" description="Low complexity" evidence="12">
    <location>
        <begin position="246"/>
        <end position="259"/>
    </location>
</feature>
<dbReference type="InterPro" id="IPR009057">
    <property type="entry name" value="Homeodomain-like_sf"/>
</dbReference>
<dbReference type="NCBIfam" id="TIGR01566">
    <property type="entry name" value="ZF_HD_prot_N"/>
    <property type="match status" value="1"/>
</dbReference>
<dbReference type="PANTHER" id="PTHR31948">
    <property type="entry name" value="ZINC-FINGER HOMEODOMAIN PROTEIN 2"/>
    <property type="match status" value="1"/>
</dbReference>
<evidence type="ECO:0000256" key="3">
    <source>
        <dbReference type="ARBA" id="ARBA00011416"/>
    </source>
</evidence>
<keyword evidence="5" id="KW-0863">Zinc-finger</keyword>
<evidence type="ECO:0000256" key="1">
    <source>
        <dbReference type="ARBA" id="ARBA00004049"/>
    </source>
</evidence>
<dbReference type="EMBL" id="NMUH01000142">
    <property type="protein sequence ID" value="MQL72783.1"/>
    <property type="molecule type" value="Genomic_DNA"/>
</dbReference>
<accession>A0A843TTN1</accession>
<comment type="caution">
    <text evidence="14">The sequence shown here is derived from an EMBL/GenBank/DDBJ whole genome shotgun (WGS) entry which is preliminary data.</text>
</comment>
<feature type="compositionally biased region" description="Pro residues" evidence="12">
    <location>
        <begin position="159"/>
        <end position="171"/>
    </location>
</feature>
<keyword evidence="9" id="KW-0371">Homeobox</keyword>
<name>A0A843TTN1_COLES</name>
<evidence type="ECO:0000256" key="6">
    <source>
        <dbReference type="ARBA" id="ARBA00022833"/>
    </source>
</evidence>
<keyword evidence="8" id="KW-0238">DNA-binding</keyword>
<evidence type="ECO:0000313" key="14">
    <source>
        <dbReference type="EMBL" id="MQL72783.1"/>
    </source>
</evidence>
<reference evidence="14" key="1">
    <citation type="submission" date="2017-07" db="EMBL/GenBank/DDBJ databases">
        <title>Taro Niue Genome Assembly and Annotation.</title>
        <authorList>
            <person name="Atibalentja N."/>
            <person name="Keating K."/>
            <person name="Fields C.J."/>
        </authorList>
    </citation>
    <scope>NUCLEOTIDE SEQUENCE</scope>
    <source>
        <strain evidence="14">Niue_2</strain>
        <tissue evidence="14">Leaf</tissue>
    </source>
</reference>
<dbReference type="AlphaFoldDB" id="A0A843TTN1"/>
<evidence type="ECO:0000256" key="9">
    <source>
        <dbReference type="ARBA" id="ARBA00023155"/>
    </source>
</evidence>
<evidence type="ECO:0000256" key="4">
    <source>
        <dbReference type="ARBA" id="ARBA00022723"/>
    </source>
</evidence>
<evidence type="ECO:0000256" key="7">
    <source>
        <dbReference type="ARBA" id="ARBA00023015"/>
    </source>
</evidence>
<dbReference type="Gene3D" id="1.10.10.60">
    <property type="entry name" value="Homeodomain-like"/>
    <property type="match status" value="1"/>
</dbReference>
<dbReference type="GO" id="GO:0003700">
    <property type="term" value="F:DNA-binding transcription factor activity"/>
    <property type="evidence" value="ECO:0007669"/>
    <property type="project" value="TreeGrafter"/>
</dbReference>
<keyword evidence="15" id="KW-1185">Reference proteome</keyword>
<evidence type="ECO:0000256" key="2">
    <source>
        <dbReference type="ARBA" id="ARBA00004123"/>
    </source>
</evidence>
<keyword evidence="4" id="KW-0479">Metal-binding</keyword>
<dbReference type="InterPro" id="IPR006455">
    <property type="entry name" value="Homeodomain_ZF_HD"/>
</dbReference>
<comment type="function">
    <text evidence="1">Putative transcription factor.</text>
</comment>
<keyword evidence="7" id="KW-0805">Transcription regulation</keyword>
<dbReference type="GO" id="GO:0005634">
    <property type="term" value="C:nucleus"/>
    <property type="evidence" value="ECO:0007669"/>
    <property type="project" value="UniProtKB-SubCell"/>
</dbReference>
<dbReference type="Pfam" id="PF04770">
    <property type="entry name" value="ZF-HD_dimer"/>
    <property type="match status" value="1"/>
</dbReference>
<dbReference type="SUPFAM" id="SSF46689">
    <property type="entry name" value="Homeodomain-like"/>
    <property type="match status" value="1"/>
</dbReference>
<dbReference type="GO" id="GO:0008270">
    <property type="term" value="F:zinc ion binding"/>
    <property type="evidence" value="ECO:0007669"/>
    <property type="project" value="UniProtKB-KW"/>
</dbReference>